<evidence type="ECO:0000313" key="2">
    <source>
        <dbReference type="Proteomes" id="UP000291949"/>
    </source>
</evidence>
<protein>
    <submittedName>
        <fullName evidence="1">Urease accessory protein UreD</fullName>
    </submittedName>
</protein>
<accession>A0A7Z8E1Q0</accession>
<proteinExistence type="predicted"/>
<evidence type="ECO:0000313" key="1">
    <source>
        <dbReference type="EMBL" id="TBW69769.1"/>
    </source>
</evidence>
<reference evidence="1 2" key="1">
    <citation type="journal article" date="2019" name="Sci. Transl. Med.">
        <title>Quorum sensing between bacterial species on the skin protects against epidermal injury in atopic dermatitis.</title>
        <authorList>
            <person name="Williams M.R."/>
        </authorList>
    </citation>
    <scope>NUCLEOTIDE SEQUENCE [LARGE SCALE GENOMIC DNA]</scope>
    <source>
        <strain evidence="1 2">H8</strain>
    </source>
</reference>
<sequence>FIEDVYDEIKDYTKQYDCRIGITQLPTHGFTVRVLSNLTQEIEEGLTRVQAYIADKLYHRQLDFLRKY</sequence>
<feature type="non-terminal residue" evidence="1">
    <location>
        <position position="1"/>
    </location>
</feature>
<comment type="caution">
    <text evidence="1">The sequence shown here is derived from an EMBL/GenBank/DDBJ whole genome shotgun (WGS) entry which is preliminary data.</text>
</comment>
<organism evidence="1 2">
    <name type="scientific">Staphylococcus capitis</name>
    <dbReference type="NCBI Taxonomy" id="29388"/>
    <lineage>
        <taxon>Bacteria</taxon>
        <taxon>Bacillati</taxon>
        <taxon>Bacillota</taxon>
        <taxon>Bacilli</taxon>
        <taxon>Bacillales</taxon>
        <taxon>Staphylococcaceae</taxon>
        <taxon>Staphylococcus</taxon>
    </lineage>
</organism>
<name>A0A7Z8E1Q0_STACP</name>
<dbReference type="Proteomes" id="UP000291949">
    <property type="component" value="Unassembled WGS sequence"/>
</dbReference>
<dbReference type="EMBL" id="SCHC01000427">
    <property type="protein sequence ID" value="TBW69769.1"/>
    <property type="molecule type" value="Genomic_DNA"/>
</dbReference>
<gene>
    <name evidence="1" type="ORF">EQ811_14825</name>
</gene>
<dbReference type="AlphaFoldDB" id="A0A7Z8E1Q0"/>